<evidence type="ECO:0000313" key="2">
    <source>
        <dbReference type="EMBL" id="RFP76160.1"/>
    </source>
</evidence>
<dbReference type="InterPro" id="IPR029058">
    <property type="entry name" value="AB_hydrolase_fold"/>
</dbReference>
<dbReference type="Proteomes" id="UP000261931">
    <property type="component" value="Unassembled WGS sequence"/>
</dbReference>
<reference evidence="2 3" key="1">
    <citation type="submission" date="2018-08" db="EMBL/GenBank/DDBJ databases">
        <title>Hydrogenophaga sp. LA-38 isolated from sludge.</title>
        <authorList>
            <person name="Im W.-T."/>
        </authorList>
    </citation>
    <scope>NUCLEOTIDE SEQUENCE [LARGE SCALE GENOMIC DNA]</scope>
    <source>
        <strain evidence="2 3">LA-38</strain>
    </source>
</reference>
<evidence type="ECO:0000313" key="3">
    <source>
        <dbReference type="Proteomes" id="UP000261931"/>
    </source>
</evidence>
<feature type="domain" description="AB hydrolase-1" evidence="1">
    <location>
        <begin position="16"/>
        <end position="238"/>
    </location>
</feature>
<comment type="caution">
    <text evidence="2">The sequence shown here is derived from an EMBL/GenBank/DDBJ whole genome shotgun (WGS) entry which is preliminary data.</text>
</comment>
<dbReference type="PANTHER" id="PTHR43798">
    <property type="entry name" value="MONOACYLGLYCEROL LIPASE"/>
    <property type="match status" value="1"/>
</dbReference>
<dbReference type="GO" id="GO:0016787">
    <property type="term" value="F:hydrolase activity"/>
    <property type="evidence" value="ECO:0007669"/>
    <property type="project" value="UniProtKB-KW"/>
</dbReference>
<dbReference type="InterPro" id="IPR050266">
    <property type="entry name" value="AB_hydrolase_sf"/>
</dbReference>
<gene>
    <name evidence="2" type="ORF">DY262_20510</name>
</gene>
<sequence>MASEVLHVARAGKGEPLVLVHGYLGGSSQWAAELQALGQQLDVIAPDLPGFGKSRHLTSPDRIEGYASAVLQALDHLGVQRFHLLGHSMGGMIVQEMVRLAPTRVDRLVLYGTGPLGLLPGRFETMARSRERLAEDGVDATARRISATWLLHREQSPHAAALGDLAAQASAQAAEAGLWAMERWDGRPNLPHITQPTLIVWGDHDRSYQWPQVEQLWRQIPNASLAVLPHCSHALHLEYPELFHRLVADFLLGPANQPMQTGPGR</sequence>
<organism evidence="2 3">
    <name type="scientific">Hydrogenophaga borbori</name>
    <dbReference type="NCBI Taxonomy" id="2294117"/>
    <lineage>
        <taxon>Bacteria</taxon>
        <taxon>Pseudomonadati</taxon>
        <taxon>Pseudomonadota</taxon>
        <taxon>Betaproteobacteria</taxon>
        <taxon>Burkholderiales</taxon>
        <taxon>Comamonadaceae</taxon>
        <taxon>Hydrogenophaga</taxon>
    </lineage>
</organism>
<dbReference type="InterPro" id="IPR000073">
    <property type="entry name" value="AB_hydrolase_1"/>
</dbReference>
<dbReference type="Gene3D" id="3.40.50.1820">
    <property type="entry name" value="alpha/beta hydrolase"/>
    <property type="match status" value="1"/>
</dbReference>
<keyword evidence="2" id="KW-0378">Hydrolase</keyword>
<protein>
    <submittedName>
        <fullName evidence="2">Alpha/beta hydrolase</fullName>
    </submittedName>
</protein>
<dbReference type="AlphaFoldDB" id="A0A372EE61"/>
<evidence type="ECO:0000259" key="1">
    <source>
        <dbReference type="Pfam" id="PF00561"/>
    </source>
</evidence>
<dbReference type="SUPFAM" id="SSF53474">
    <property type="entry name" value="alpha/beta-Hydrolases"/>
    <property type="match status" value="1"/>
</dbReference>
<accession>A0A372EE61</accession>
<dbReference type="PRINTS" id="PR00111">
    <property type="entry name" value="ABHYDROLASE"/>
</dbReference>
<dbReference type="Pfam" id="PF00561">
    <property type="entry name" value="Abhydrolase_1"/>
    <property type="match status" value="1"/>
</dbReference>
<dbReference type="EMBL" id="QVLS01000017">
    <property type="protein sequence ID" value="RFP76160.1"/>
    <property type="molecule type" value="Genomic_DNA"/>
</dbReference>
<name>A0A372EE61_9BURK</name>
<proteinExistence type="predicted"/>
<keyword evidence="3" id="KW-1185">Reference proteome</keyword>